<evidence type="ECO:0000313" key="2">
    <source>
        <dbReference type="EMBL" id="KAJ5600545.1"/>
    </source>
</evidence>
<feature type="transmembrane region" description="Helical" evidence="1">
    <location>
        <begin position="27"/>
        <end position="46"/>
    </location>
</feature>
<organism evidence="2 3">
    <name type="scientific">Penicillium hetheringtonii</name>
    <dbReference type="NCBI Taxonomy" id="911720"/>
    <lineage>
        <taxon>Eukaryota</taxon>
        <taxon>Fungi</taxon>
        <taxon>Dikarya</taxon>
        <taxon>Ascomycota</taxon>
        <taxon>Pezizomycotina</taxon>
        <taxon>Eurotiomycetes</taxon>
        <taxon>Eurotiomycetidae</taxon>
        <taxon>Eurotiales</taxon>
        <taxon>Aspergillaceae</taxon>
        <taxon>Penicillium</taxon>
    </lineage>
</organism>
<proteinExistence type="predicted"/>
<keyword evidence="1" id="KW-1133">Transmembrane helix</keyword>
<reference evidence="2 3" key="1">
    <citation type="journal article" date="2023" name="IMA Fungus">
        <title>Comparative genomic study of the Penicillium genus elucidates a diverse pangenome and 15 lateral gene transfer events.</title>
        <authorList>
            <person name="Petersen C."/>
            <person name="Sorensen T."/>
            <person name="Nielsen M.R."/>
            <person name="Sondergaard T.E."/>
            <person name="Sorensen J.L."/>
            <person name="Fitzpatrick D.A."/>
            <person name="Frisvad J.C."/>
            <person name="Nielsen K.L."/>
        </authorList>
    </citation>
    <scope>NUCLEOTIDE SEQUENCE [LARGE SCALE GENOMIC DNA]</scope>
    <source>
        <strain evidence="2 3">IBT 29057</strain>
    </source>
</reference>
<keyword evidence="1" id="KW-0812">Transmembrane</keyword>
<protein>
    <submittedName>
        <fullName evidence="2">Uncharacterized protein</fullName>
    </submittedName>
</protein>
<accession>A0AAD6E4E7</accession>
<keyword evidence="1" id="KW-0472">Membrane</keyword>
<dbReference type="AlphaFoldDB" id="A0AAD6E4E7"/>
<keyword evidence="3" id="KW-1185">Reference proteome</keyword>
<dbReference type="Proteomes" id="UP001216150">
    <property type="component" value="Unassembled WGS sequence"/>
</dbReference>
<evidence type="ECO:0000256" key="1">
    <source>
        <dbReference type="SAM" id="Phobius"/>
    </source>
</evidence>
<evidence type="ECO:0000313" key="3">
    <source>
        <dbReference type="Proteomes" id="UP001216150"/>
    </source>
</evidence>
<gene>
    <name evidence="2" type="ORF">N7450_001612</name>
</gene>
<sequence length="71" mass="8234">MEYRVRVTDYKPTELNYPVVGKGTTGVPLFVLLDLFFGLHFTFVHFPIQVRDTELTAILRPKAMCPTMHYT</sequence>
<comment type="caution">
    <text evidence="2">The sequence shown here is derived from an EMBL/GenBank/DDBJ whole genome shotgun (WGS) entry which is preliminary data.</text>
</comment>
<dbReference type="EMBL" id="JAQJAC010000001">
    <property type="protein sequence ID" value="KAJ5600545.1"/>
    <property type="molecule type" value="Genomic_DNA"/>
</dbReference>
<name>A0AAD6E4E7_9EURO</name>